<proteinExistence type="predicted"/>
<name>A0ABV5TCI8_9ACTN</name>
<dbReference type="EMBL" id="JBHMBS010000006">
    <property type="protein sequence ID" value="MFB9676799.1"/>
    <property type="molecule type" value="Genomic_DNA"/>
</dbReference>
<organism evidence="2 3">
    <name type="scientific">Streptosporangium vulgare</name>
    <dbReference type="NCBI Taxonomy" id="46190"/>
    <lineage>
        <taxon>Bacteria</taxon>
        <taxon>Bacillati</taxon>
        <taxon>Actinomycetota</taxon>
        <taxon>Actinomycetes</taxon>
        <taxon>Streptosporangiales</taxon>
        <taxon>Streptosporangiaceae</taxon>
        <taxon>Streptosporangium</taxon>
    </lineage>
</organism>
<evidence type="ECO:0000313" key="2">
    <source>
        <dbReference type="EMBL" id="MFB9676799.1"/>
    </source>
</evidence>
<protein>
    <submittedName>
        <fullName evidence="2">Uncharacterized protein</fullName>
    </submittedName>
</protein>
<keyword evidence="3" id="KW-1185">Reference proteome</keyword>
<dbReference type="RefSeq" id="WP_386157017.1">
    <property type="nucleotide sequence ID" value="NZ_JBHMBS010000006.1"/>
</dbReference>
<evidence type="ECO:0000313" key="3">
    <source>
        <dbReference type="Proteomes" id="UP001589610"/>
    </source>
</evidence>
<evidence type="ECO:0000256" key="1">
    <source>
        <dbReference type="SAM" id="MobiDB-lite"/>
    </source>
</evidence>
<feature type="region of interest" description="Disordered" evidence="1">
    <location>
        <begin position="85"/>
        <end position="107"/>
    </location>
</feature>
<accession>A0ABV5TCI8</accession>
<dbReference type="Proteomes" id="UP001589610">
    <property type="component" value="Unassembled WGS sequence"/>
</dbReference>
<sequence length="107" mass="11517">MPVMTAAFASITPVRRGLTVRLVRIDPLEYSVLTPADEERVTIGLSDRYVLATQGVGKAEGVGRDDARGLGCNRVDDVVYRAGREQPALPDDDKILGDQGQLAHQVG</sequence>
<reference evidence="2 3" key="1">
    <citation type="submission" date="2024-09" db="EMBL/GenBank/DDBJ databases">
        <authorList>
            <person name="Sun Q."/>
            <person name="Mori K."/>
        </authorList>
    </citation>
    <scope>NUCLEOTIDE SEQUENCE [LARGE SCALE GENOMIC DNA]</scope>
    <source>
        <strain evidence="2 3">JCM 3028</strain>
    </source>
</reference>
<gene>
    <name evidence="2" type="ORF">ACFFRH_15035</name>
</gene>
<comment type="caution">
    <text evidence="2">The sequence shown here is derived from an EMBL/GenBank/DDBJ whole genome shotgun (WGS) entry which is preliminary data.</text>
</comment>